<dbReference type="PANTHER" id="PTHR31339">
    <property type="entry name" value="PECTIN LYASE-RELATED"/>
    <property type="match status" value="1"/>
</dbReference>
<evidence type="ECO:0000256" key="1">
    <source>
        <dbReference type="ARBA" id="ARBA00008834"/>
    </source>
</evidence>
<dbReference type="GO" id="GO:0004650">
    <property type="term" value="F:polygalacturonase activity"/>
    <property type="evidence" value="ECO:0007669"/>
    <property type="project" value="InterPro"/>
</dbReference>
<accession>A0A9D2MKE5</accession>
<dbReference type="InterPro" id="IPR012334">
    <property type="entry name" value="Pectin_lyas_fold"/>
</dbReference>
<dbReference type="GO" id="GO:0005975">
    <property type="term" value="P:carbohydrate metabolic process"/>
    <property type="evidence" value="ECO:0007669"/>
    <property type="project" value="InterPro"/>
</dbReference>
<evidence type="ECO:0000313" key="5">
    <source>
        <dbReference type="EMBL" id="HJB75701.1"/>
    </source>
</evidence>
<keyword evidence="3 4" id="KW-0326">Glycosidase</keyword>
<evidence type="ECO:0000256" key="4">
    <source>
        <dbReference type="RuleBase" id="RU361169"/>
    </source>
</evidence>
<dbReference type="InterPro" id="IPR051801">
    <property type="entry name" value="GH28_Enzymes"/>
</dbReference>
<dbReference type="InterPro" id="IPR011050">
    <property type="entry name" value="Pectin_lyase_fold/virulence"/>
</dbReference>
<proteinExistence type="inferred from homology"/>
<dbReference type="EMBL" id="DWXN01000012">
    <property type="protein sequence ID" value="HJB75701.1"/>
    <property type="molecule type" value="Genomic_DNA"/>
</dbReference>
<dbReference type="InterPro" id="IPR006626">
    <property type="entry name" value="PbH1"/>
</dbReference>
<name>A0A9D2MKE5_9FIRM</name>
<reference evidence="5" key="1">
    <citation type="journal article" date="2021" name="PeerJ">
        <title>Extensive microbial diversity within the chicken gut microbiome revealed by metagenomics and culture.</title>
        <authorList>
            <person name="Gilroy R."/>
            <person name="Ravi A."/>
            <person name="Getino M."/>
            <person name="Pursley I."/>
            <person name="Horton D.L."/>
            <person name="Alikhan N.F."/>
            <person name="Baker D."/>
            <person name="Gharbi K."/>
            <person name="Hall N."/>
            <person name="Watson M."/>
            <person name="Adriaenssens E.M."/>
            <person name="Foster-Nyarko E."/>
            <person name="Jarju S."/>
            <person name="Secka A."/>
            <person name="Antonio M."/>
            <person name="Oren A."/>
            <person name="Chaudhuri R.R."/>
            <person name="La Ragione R."/>
            <person name="Hildebrand F."/>
            <person name="Pallen M.J."/>
        </authorList>
    </citation>
    <scope>NUCLEOTIDE SEQUENCE</scope>
    <source>
        <strain evidence="5">CHK188-16595</strain>
    </source>
</reference>
<dbReference type="InterPro" id="IPR000743">
    <property type="entry name" value="Glyco_hydro_28"/>
</dbReference>
<dbReference type="Gene3D" id="2.160.20.10">
    <property type="entry name" value="Single-stranded right-handed beta-helix, Pectin lyase-like"/>
    <property type="match status" value="1"/>
</dbReference>
<dbReference type="SUPFAM" id="SSF51126">
    <property type="entry name" value="Pectin lyase-like"/>
    <property type="match status" value="1"/>
</dbReference>
<organism evidence="5 6">
    <name type="scientific">Candidatus Eubacterium faecale</name>
    <dbReference type="NCBI Taxonomy" id="2838568"/>
    <lineage>
        <taxon>Bacteria</taxon>
        <taxon>Bacillati</taxon>
        <taxon>Bacillota</taxon>
        <taxon>Clostridia</taxon>
        <taxon>Eubacteriales</taxon>
        <taxon>Eubacteriaceae</taxon>
        <taxon>Eubacterium</taxon>
    </lineage>
</organism>
<keyword evidence="2 4" id="KW-0378">Hydrolase</keyword>
<evidence type="ECO:0008006" key="7">
    <source>
        <dbReference type="Google" id="ProtNLM"/>
    </source>
</evidence>
<dbReference type="Pfam" id="PF00295">
    <property type="entry name" value="Glyco_hydro_28"/>
    <property type="match status" value="1"/>
</dbReference>
<dbReference type="PANTHER" id="PTHR31339:SF9">
    <property type="entry name" value="PLASMIN AND FIBRONECTIN-BINDING PROTEIN A"/>
    <property type="match status" value="1"/>
</dbReference>
<evidence type="ECO:0000256" key="2">
    <source>
        <dbReference type="ARBA" id="ARBA00022801"/>
    </source>
</evidence>
<dbReference type="Proteomes" id="UP000823877">
    <property type="component" value="Unassembled WGS sequence"/>
</dbReference>
<dbReference type="SMART" id="SM00710">
    <property type="entry name" value="PbH1"/>
    <property type="match status" value="4"/>
</dbReference>
<evidence type="ECO:0000256" key="3">
    <source>
        <dbReference type="ARBA" id="ARBA00023295"/>
    </source>
</evidence>
<sequence>MKNYKRTLLQKLRLLLFHKDERVTQGAVYSEVRRFDFSSYYPLENYVQKVGVPQENVYDIRSFGAVPEHEDFDCAPAINAAIDAAEQTGGTVLIRGGKFTSGAVYLKSGITLFIAAGSSVHARKDGNGYPEKALVYAEDAENITITGGGTLNGEGNFFGRKPIAGANRTKPDTYVDVVKMRSDYRKQLRFAHACKYGSVLVLKNCKNIKVHDLVIENSAYWTFRLDQCNGVHISNFVIHNNRNVANADGIDMVGTSNVVIDHCFISTADDGIVIKNAVWEGSNTPMRNISVKDCEIISRTNSIKVGTETTHDISHILIENCRLFMTDLYPGTVSAIALEAVDGTKLSDVNIKNIYAERCSCPLFIRLGNRNRAAKVNAQSARAVEFGQKAEKGGSADKKRYDMKSEITDITVDGLTAVETEIPIMICGFRQKGKVKRVKNVTLKNIDLSVTKRPFLLDKRLFIPEYASEYPEANRFKNLPSYGLFIRHAQNVQISDLVIRNPVSGKKERYIRDLK</sequence>
<dbReference type="AlphaFoldDB" id="A0A9D2MKE5"/>
<gene>
    <name evidence="5" type="ORF">IAA37_08550</name>
</gene>
<comment type="similarity">
    <text evidence="1 4">Belongs to the glycosyl hydrolase 28 family.</text>
</comment>
<comment type="caution">
    <text evidence="5">The sequence shown here is derived from an EMBL/GenBank/DDBJ whole genome shotgun (WGS) entry which is preliminary data.</text>
</comment>
<evidence type="ECO:0000313" key="6">
    <source>
        <dbReference type="Proteomes" id="UP000823877"/>
    </source>
</evidence>
<protein>
    <recommendedName>
        <fullName evidence="7">Glycoside hydrolase family 28 protein</fullName>
    </recommendedName>
</protein>
<reference evidence="5" key="2">
    <citation type="submission" date="2021-04" db="EMBL/GenBank/DDBJ databases">
        <authorList>
            <person name="Gilroy R."/>
        </authorList>
    </citation>
    <scope>NUCLEOTIDE SEQUENCE</scope>
    <source>
        <strain evidence="5">CHK188-16595</strain>
    </source>
</reference>